<dbReference type="AlphaFoldDB" id="A0A1M6IXH5"/>
<proteinExistence type="predicted"/>
<dbReference type="STRING" id="1122189.SAMN02745165_02281"/>
<dbReference type="RefSeq" id="WP_208610156.1">
    <property type="nucleotide sequence ID" value="NZ_FQZT01000007.1"/>
</dbReference>
<evidence type="ECO:0000256" key="1">
    <source>
        <dbReference type="ARBA" id="ARBA00022553"/>
    </source>
</evidence>
<feature type="domain" description="Response regulatory" evidence="3">
    <location>
        <begin position="11"/>
        <end position="126"/>
    </location>
</feature>
<feature type="modified residue" description="4-aspartylphosphate" evidence="2">
    <location>
        <position position="61"/>
    </location>
</feature>
<evidence type="ECO:0000259" key="3">
    <source>
        <dbReference type="PROSITE" id="PS50110"/>
    </source>
</evidence>
<protein>
    <submittedName>
        <fullName evidence="4">Response regulator receiver domain-containing protein</fullName>
    </submittedName>
</protein>
<dbReference type="PROSITE" id="PS50110">
    <property type="entry name" value="RESPONSE_REGULATORY"/>
    <property type="match status" value="1"/>
</dbReference>
<dbReference type="InterPro" id="IPR001789">
    <property type="entry name" value="Sig_transdc_resp-reg_receiver"/>
</dbReference>
<dbReference type="PANTHER" id="PTHR44591">
    <property type="entry name" value="STRESS RESPONSE REGULATOR PROTEIN 1"/>
    <property type="match status" value="1"/>
</dbReference>
<reference evidence="4 5" key="1">
    <citation type="submission" date="2016-11" db="EMBL/GenBank/DDBJ databases">
        <authorList>
            <person name="Jaros S."/>
            <person name="Januszkiewicz K."/>
            <person name="Wedrychowicz H."/>
        </authorList>
    </citation>
    <scope>NUCLEOTIDE SEQUENCE [LARGE SCALE GENOMIC DNA]</scope>
    <source>
        <strain evidence="4 5">DSM 5091</strain>
    </source>
</reference>
<dbReference type="InterPro" id="IPR050595">
    <property type="entry name" value="Bact_response_regulator"/>
</dbReference>
<evidence type="ECO:0000256" key="2">
    <source>
        <dbReference type="PROSITE-ProRule" id="PRU00169"/>
    </source>
</evidence>
<name>A0A1M6IXH5_MALRU</name>
<dbReference type="EMBL" id="FQZT01000007">
    <property type="protein sequence ID" value="SHJ39117.1"/>
    <property type="molecule type" value="Genomic_DNA"/>
</dbReference>
<keyword evidence="5" id="KW-1185">Reference proteome</keyword>
<dbReference type="InterPro" id="IPR011006">
    <property type="entry name" value="CheY-like_superfamily"/>
</dbReference>
<keyword evidence="1 2" id="KW-0597">Phosphoprotein</keyword>
<dbReference type="Pfam" id="PF00072">
    <property type="entry name" value="Response_reg"/>
    <property type="match status" value="1"/>
</dbReference>
<accession>A0A1M6IXH5</accession>
<dbReference type="GO" id="GO:0000160">
    <property type="term" value="P:phosphorelay signal transduction system"/>
    <property type="evidence" value="ECO:0007669"/>
    <property type="project" value="InterPro"/>
</dbReference>
<dbReference type="PANTHER" id="PTHR44591:SF3">
    <property type="entry name" value="RESPONSE REGULATORY DOMAIN-CONTAINING PROTEIN"/>
    <property type="match status" value="1"/>
</dbReference>
<gene>
    <name evidence="4" type="ORF">SAMN02745165_02281</name>
</gene>
<dbReference type="SMART" id="SM00448">
    <property type="entry name" value="REC"/>
    <property type="match status" value="1"/>
</dbReference>
<dbReference type="Gene3D" id="3.40.50.2300">
    <property type="match status" value="1"/>
</dbReference>
<dbReference type="Proteomes" id="UP000184171">
    <property type="component" value="Unassembled WGS sequence"/>
</dbReference>
<evidence type="ECO:0000313" key="5">
    <source>
        <dbReference type="Proteomes" id="UP000184171"/>
    </source>
</evidence>
<evidence type="ECO:0000313" key="4">
    <source>
        <dbReference type="EMBL" id="SHJ39117.1"/>
    </source>
</evidence>
<sequence>MEAVCLDTHPHILLAEDDEALRELLDFALTRAGYLVTCCTNGLDLLERLEEGDPFDLIISDLRMPALTGLEVLETQLEKRHQTPFICMTAFGDRKTHEQARSLGAAATIDKPFDLDKMIELVQDTSLRNPKTSQTTGVEK</sequence>
<dbReference type="SUPFAM" id="SSF52172">
    <property type="entry name" value="CheY-like"/>
    <property type="match status" value="1"/>
</dbReference>
<organism evidence="4 5">
    <name type="scientific">Malonomonas rubra DSM 5091</name>
    <dbReference type="NCBI Taxonomy" id="1122189"/>
    <lineage>
        <taxon>Bacteria</taxon>
        <taxon>Pseudomonadati</taxon>
        <taxon>Thermodesulfobacteriota</taxon>
        <taxon>Desulfuromonadia</taxon>
        <taxon>Desulfuromonadales</taxon>
        <taxon>Geopsychrobacteraceae</taxon>
        <taxon>Malonomonas</taxon>
    </lineage>
</organism>